<dbReference type="Proteomes" id="UP000241546">
    <property type="component" value="Unassembled WGS sequence"/>
</dbReference>
<evidence type="ECO:0000313" key="3">
    <source>
        <dbReference type="Proteomes" id="UP000241546"/>
    </source>
</evidence>
<sequence length="183" mass="20367">MPSYHLVSRRVRIGRCKGLASGEHSYWYQIGWHPGAPERDDCELGQKSKKPKMTASGGAQGIGFKRGHRKPRAEEAVDVICLLDRVPLYEVLGTQYSTPPSPRAQLRTAYRNRSWVTRINDPKDEAAPNTGHKGVRRYTGTIMKAMPGWAKWKHDTSMMSRNAAKTKVPLPAAKALPCSSKVA</sequence>
<accession>A0A2T4B0V7</accession>
<dbReference type="RefSeq" id="XP_024746275.1">
    <property type="nucleotide sequence ID" value="XM_024893680.1"/>
</dbReference>
<organism evidence="2 3">
    <name type="scientific">Trichoderma citrinoviride</name>
    <dbReference type="NCBI Taxonomy" id="58853"/>
    <lineage>
        <taxon>Eukaryota</taxon>
        <taxon>Fungi</taxon>
        <taxon>Dikarya</taxon>
        <taxon>Ascomycota</taxon>
        <taxon>Pezizomycotina</taxon>
        <taxon>Sordariomycetes</taxon>
        <taxon>Hypocreomycetidae</taxon>
        <taxon>Hypocreales</taxon>
        <taxon>Hypocreaceae</taxon>
        <taxon>Trichoderma</taxon>
    </lineage>
</organism>
<name>A0A2T4B0V7_9HYPO</name>
<dbReference type="GeneID" id="36601798"/>
<keyword evidence="3" id="KW-1185">Reference proteome</keyword>
<dbReference type="EMBL" id="KZ680221">
    <property type="protein sequence ID" value="PTB62955.1"/>
    <property type="molecule type" value="Genomic_DNA"/>
</dbReference>
<evidence type="ECO:0000313" key="2">
    <source>
        <dbReference type="EMBL" id="PTB62955.1"/>
    </source>
</evidence>
<feature type="region of interest" description="Disordered" evidence="1">
    <location>
        <begin position="39"/>
        <end position="69"/>
    </location>
</feature>
<reference evidence="3" key="1">
    <citation type="submission" date="2016-07" db="EMBL/GenBank/DDBJ databases">
        <title>Multiple horizontal gene transfer events from other fungi enriched the ability of initially mycotrophic Trichoderma (Ascomycota) to feed on dead plant biomass.</title>
        <authorList>
            <consortium name="DOE Joint Genome Institute"/>
            <person name="Atanasova L."/>
            <person name="Chenthamara K."/>
            <person name="Zhang J."/>
            <person name="Grujic M."/>
            <person name="Henrissat B."/>
            <person name="Kuo A."/>
            <person name="Aerts A."/>
            <person name="Salamov A."/>
            <person name="Lipzen A."/>
            <person name="Labutti K."/>
            <person name="Barry K."/>
            <person name="Miao Y."/>
            <person name="Rahimi M.J."/>
            <person name="Shen Q."/>
            <person name="Grigoriev I.V."/>
            <person name="Kubicek C.P."/>
            <person name="Druzhinina I.S."/>
        </authorList>
    </citation>
    <scope>NUCLEOTIDE SEQUENCE [LARGE SCALE GENOMIC DNA]</scope>
    <source>
        <strain evidence="3">TUCIM 6016</strain>
    </source>
</reference>
<gene>
    <name evidence="2" type="ORF">BBK36DRAFT_1144489</name>
</gene>
<protein>
    <submittedName>
        <fullName evidence="2">Uncharacterized protein</fullName>
    </submittedName>
</protein>
<evidence type="ECO:0000256" key="1">
    <source>
        <dbReference type="SAM" id="MobiDB-lite"/>
    </source>
</evidence>
<proteinExistence type="predicted"/>
<dbReference type="AlphaFoldDB" id="A0A2T4B0V7"/>